<keyword evidence="6 8" id="KW-1133">Transmembrane helix</keyword>
<sequence length="181" mass="20604">MLQLVQKYASVIRFIFTFLGTYLLLAFLYNLYLNNFDSASYYPDYLTHLVALQSEAVVSAMGYEAQIRSGFPESTMHLIVNGKFVARIIEGCNAASIIILFISFMLAFFGSLKPTLIYTLAGSVLIYVTNIFRIGLMAVGIYEYPQYAHFLHTIAFPLVIYGSVFLLWVVWIIIYTKQIRA</sequence>
<keyword evidence="7 8" id="KW-0472">Membrane</keyword>
<keyword evidence="5" id="KW-0378">Hydrolase</keyword>
<dbReference type="NCBIfam" id="TIGR04178">
    <property type="entry name" value="exo_archaeo"/>
    <property type="match status" value="1"/>
</dbReference>
<dbReference type="GO" id="GO:0005886">
    <property type="term" value="C:plasma membrane"/>
    <property type="evidence" value="ECO:0007669"/>
    <property type="project" value="UniProtKB-SubCell"/>
</dbReference>
<organism evidence="9 10">
    <name type="scientific">Salinimicrobium catena</name>
    <dbReference type="NCBI Taxonomy" id="390640"/>
    <lineage>
        <taxon>Bacteria</taxon>
        <taxon>Pseudomonadati</taxon>
        <taxon>Bacteroidota</taxon>
        <taxon>Flavobacteriia</taxon>
        <taxon>Flavobacteriales</taxon>
        <taxon>Flavobacteriaceae</taxon>
        <taxon>Salinimicrobium</taxon>
    </lineage>
</organism>
<comment type="subcellular location">
    <subcellularLocation>
        <location evidence="1">Cell membrane</location>
        <topology evidence="1">Multi-pass membrane protein</topology>
    </subcellularLocation>
</comment>
<feature type="transmembrane region" description="Helical" evidence="8">
    <location>
        <begin position="116"/>
        <end position="142"/>
    </location>
</feature>
<evidence type="ECO:0000256" key="7">
    <source>
        <dbReference type="ARBA" id="ARBA00023136"/>
    </source>
</evidence>
<dbReference type="NCBIfam" id="TIGR04128">
    <property type="entry name" value="exoso_Fjoh_1448"/>
    <property type="match status" value="1"/>
</dbReference>
<dbReference type="GO" id="GO:0006508">
    <property type="term" value="P:proteolysis"/>
    <property type="evidence" value="ECO:0007669"/>
    <property type="project" value="UniProtKB-KW"/>
</dbReference>
<evidence type="ECO:0000256" key="8">
    <source>
        <dbReference type="SAM" id="Phobius"/>
    </source>
</evidence>
<dbReference type="GO" id="GO:0008233">
    <property type="term" value="F:peptidase activity"/>
    <property type="evidence" value="ECO:0007669"/>
    <property type="project" value="UniProtKB-KW"/>
</dbReference>
<evidence type="ECO:0000256" key="1">
    <source>
        <dbReference type="ARBA" id="ARBA00004651"/>
    </source>
</evidence>
<reference evidence="9 10" key="1">
    <citation type="submission" date="2016-10" db="EMBL/GenBank/DDBJ databases">
        <authorList>
            <person name="de Groot N.N."/>
        </authorList>
    </citation>
    <scope>NUCLEOTIDE SEQUENCE [LARGE SCALE GENOMIC DNA]</scope>
    <source>
        <strain evidence="9 10">DSM 23553</strain>
    </source>
</reference>
<feature type="transmembrane region" description="Helical" evidence="8">
    <location>
        <begin position="154"/>
        <end position="175"/>
    </location>
</feature>
<name>A0A1H5K1G3_9FLAO</name>
<proteinExistence type="predicted"/>
<keyword evidence="4 8" id="KW-0812">Transmembrane</keyword>
<keyword evidence="3" id="KW-0645">Protease</keyword>
<evidence type="ECO:0000256" key="6">
    <source>
        <dbReference type="ARBA" id="ARBA00022989"/>
    </source>
</evidence>
<evidence type="ECO:0000256" key="4">
    <source>
        <dbReference type="ARBA" id="ARBA00022692"/>
    </source>
</evidence>
<protein>
    <submittedName>
        <fullName evidence="9">Exosortase family protein XrtF</fullName>
    </submittedName>
</protein>
<dbReference type="RefSeq" id="WP_093112135.1">
    <property type="nucleotide sequence ID" value="NZ_FNGG01000001.1"/>
</dbReference>
<dbReference type="EMBL" id="FNUG01000001">
    <property type="protein sequence ID" value="SEE57878.1"/>
    <property type="molecule type" value="Genomic_DNA"/>
</dbReference>
<dbReference type="OrthoDB" id="678161at2"/>
<accession>A0A1H5K1G3</accession>
<evidence type="ECO:0000256" key="3">
    <source>
        <dbReference type="ARBA" id="ARBA00022670"/>
    </source>
</evidence>
<dbReference type="Proteomes" id="UP000199448">
    <property type="component" value="Unassembled WGS sequence"/>
</dbReference>
<feature type="transmembrane region" description="Helical" evidence="8">
    <location>
        <begin position="12"/>
        <end position="32"/>
    </location>
</feature>
<evidence type="ECO:0000313" key="9">
    <source>
        <dbReference type="EMBL" id="SEE57878.1"/>
    </source>
</evidence>
<dbReference type="InterPro" id="IPR026323">
    <property type="entry name" value="Exosortase-related_prot_XrtF"/>
</dbReference>
<evidence type="ECO:0000256" key="5">
    <source>
        <dbReference type="ARBA" id="ARBA00022801"/>
    </source>
</evidence>
<gene>
    <name evidence="9" type="ORF">SAMN04488034_101921</name>
</gene>
<keyword evidence="2" id="KW-1003">Cell membrane</keyword>
<dbReference type="AlphaFoldDB" id="A0A1H5K1G3"/>
<dbReference type="InterPro" id="IPR026392">
    <property type="entry name" value="Exo/Archaeosortase_dom"/>
</dbReference>
<dbReference type="STRING" id="390640.SAMN04488034_101921"/>
<evidence type="ECO:0000256" key="2">
    <source>
        <dbReference type="ARBA" id="ARBA00022475"/>
    </source>
</evidence>
<keyword evidence="10" id="KW-1185">Reference proteome</keyword>
<feature type="transmembrane region" description="Helical" evidence="8">
    <location>
        <begin position="84"/>
        <end position="109"/>
    </location>
</feature>
<evidence type="ECO:0000313" key="10">
    <source>
        <dbReference type="Proteomes" id="UP000199448"/>
    </source>
</evidence>